<evidence type="ECO:0000259" key="1">
    <source>
        <dbReference type="SMART" id="SM00849"/>
    </source>
</evidence>
<name>A0AAV8V2P5_9RHOD</name>
<organism evidence="2 3">
    <name type="scientific">Rhodosorus marinus</name>
    <dbReference type="NCBI Taxonomy" id="101924"/>
    <lineage>
        <taxon>Eukaryota</taxon>
        <taxon>Rhodophyta</taxon>
        <taxon>Stylonematophyceae</taxon>
        <taxon>Stylonematales</taxon>
        <taxon>Stylonemataceae</taxon>
        <taxon>Rhodosorus</taxon>
    </lineage>
</organism>
<dbReference type="InterPro" id="IPR036866">
    <property type="entry name" value="RibonucZ/Hydroxyglut_hydro"/>
</dbReference>
<dbReference type="InterPro" id="IPR001279">
    <property type="entry name" value="Metallo-B-lactamas"/>
</dbReference>
<gene>
    <name evidence="2" type="ORF">NDN08_008255</name>
</gene>
<dbReference type="Pfam" id="PF12706">
    <property type="entry name" value="Lactamase_B_2"/>
    <property type="match status" value="1"/>
</dbReference>
<dbReference type="CDD" id="cd16279">
    <property type="entry name" value="metallo-hydrolase-like_MBL-fold"/>
    <property type="match status" value="1"/>
</dbReference>
<dbReference type="SMART" id="SM00849">
    <property type="entry name" value="Lactamase_B"/>
    <property type="match status" value="1"/>
</dbReference>
<dbReference type="Gene3D" id="3.60.15.10">
    <property type="entry name" value="Ribonuclease Z/Hydroxyacylglutathione hydrolase-like"/>
    <property type="match status" value="1"/>
</dbReference>
<dbReference type="PANTHER" id="PTHR42663:SF6">
    <property type="entry name" value="HYDROLASE C777.06C-RELATED"/>
    <property type="match status" value="1"/>
</dbReference>
<evidence type="ECO:0000313" key="2">
    <source>
        <dbReference type="EMBL" id="KAJ8908161.1"/>
    </source>
</evidence>
<sequence>MGSEFVDEEDGIRAVFLGTGVSTGLPGMHCIVRDREGVCKVCEEGLRDVYSPNRRGNVSLLLQYGSRNVLVDCGKTFRETALRWFRKHEVNAIDAVILTHGHADAVGGIDDLRDVQRPFSAATPIYLNSKTKLVCESAYPYLFPQRKASDVPRRIAHLDWRVISDNEVFQVHGIPVKAFPVYHGGTYISLGFSFGKDKPLVYISDVSSFPEETLRTISSLSPISTLVIDALNRGGHNAHLSLPEAIEFVKMIRPGKAYFVGMTCSLGLHQDVNEELKSISKESGIEMELASDGLSVPIEMTG</sequence>
<dbReference type="PANTHER" id="PTHR42663">
    <property type="entry name" value="HYDROLASE C777.06C-RELATED-RELATED"/>
    <property type="match status" value="1"/>
</dbReference>
<comment type="caution">
    <text evidence="2">The sequence shown here is derived from an EMBL/GenBank/DDBJ whole genome shotgun (WGS) entry which is preliminary data.</text>
</comment>
<dbReference type="Proteomes" id="UP001157974">
    <property type="component" value="Unassembled WGS sequence"/>
</dbReference>
<feature type="domain" description="Metallo-beta-lactamase" evidence="1">
    <location>
        <begin position="56"/>
        <end position="256"/>
    </location>
</feature>
<protein>
    <recommendedName>
        <fullName evidence="1">Metallo-beta-lactamase domain-containing protein</fullName>
    </recommendedName>
</protein>
<reference evidence="2 3" key="1">
    <citation type="journal article" date="2023" name="Nat. Commun.">
        <title>Origin of minicircular mitochondrial genomes in red algae.</title>
        <authorList>
            <person name="Lee Y."/>
            <person name="Cho C.H."/>
            <person name="Lee Y.M."/>
            <person name="Park S.I."/>
            <person name="Yang J.H."/>
            <person name="West J.A."/>
            <person name="Bhattacharya D."/>
            <person name="Yoon H.S."/>
        </authorList>
    </citation>
    <scope>NUCLEOTIDE SEQUENCE [LARGE SCALE GENOMIC DNA]</scope>
    <source>
        <strain evidence="2 3">CCMP1338</strain>
        <tissue evidence="2">Whole cell</tissue>
    </source>
</reference>
<proteinExistence type="predicted"/>
<dbReference type="EMBL" id="JAMWBK010000002">
    <property type="protein sequence ID" value="KAJ8908161.1"/>
    <property type="molecule type" value="Genomic_DNA"/>
</dbReference>
<dbReference type="AlphaFoldDB" id="A0AAV8V2P5"/>
<evidence type="ECO:0000313" key="3">
    <source>
        <dbReference type="Proteomes" id="UP001157974"/>
    </source>
</evidence>
<keyword evidence="3" id="KW-1185">Reference proteome</keyword>
<dbReference type="SUPFAM" id="SSF56281">
    <property type="entry name" value="Metallo-hydrolase/oxidoreductase"/>
    <property type="match status" value="1"/>
</dbReference>
<accession>A0AAV8V2P5</accession>